<feature type="chain" id="PRO_5045387998" description="Lipoprotein" evidence="2">
    <location>
        <begin position="19"/>
        <end position="721"/>
    </location>
</feature>
<dbReference type="Proteomes" id="UP001303601">
    <property type="component" value="Chromosome"/>
</dbReference>
<feature type="compositionally biased region" description="Basic and acidic residues" evidence="1">
    <location>
        <begin position="28"/>
        <end position="52"/>
    </location>
</feature>
<protein>
    <recommendedName>
        <fullName evidence="5">Lipoprotein</fullName>
    </recommendedName>
</protein>
<keyword evidence="4" id="KW-1185">Reference proteome</keyword>
<evidence type="ECO:0008006" key="5">
    <source>
        <dbReference type="Google" id="ProtNLM"/>
    </source>
</evidence>
<name>A0ABZ0PB28_9BACT</name>
<proteinExistence type="predicted"/>
<organism evidence="3 4">
    <name type="scientific">Metamycoplasma equirhinis</name>
    <dbReference type="NCBI Taxonomy" id="92402"/>
    <lineage>
        <taxon>Bacteria</taxon>
        <taxon>Bacillati</taxon>
        <taxon>Mycoplasmatota</taxon>
        <taxon>Mycoplasmoidales</taxon>
        <taxon>Metamycoplasmataceae</taxon>
        <taxon>Metamycoplasma</taxon>
    </lineage>
</organism>
<gene>
    <name evidence="3" type="ORF">R9B83_00265</name>
</gene>
<feature type="region of interest" description="Disordered" evidence="1">
    <location>
        <begin position="28"/>
        <end position="55"/>
    </location>
</feature>
<reference evidence="3" key="1">
    <citation type="submission" date="2023-11" db="EMBL/GenBank/DDBJ databases">
        <title>Completed genome sequence of Mycoplasma equirhinis type strain M432/72.</title>
        <authorList>
            <person name="Spergser J."/>
        </authorList>
    </citation>
    <scope>NUCLEOTIDE SEQUENCE [LARGE SCALE GENOMIC DNA]</scope>
    <source>
        <strain evidence="3">M432/72</strain>
    </source>
</reference>
<evidence type="ECO:0000313" key="3">
    <source>
        <dbReference type="EMBL" id="WPB54001.1"/>
    </source>
</evidence>
<sequence>MKKKRNIFLLLGSISTLALPIFMATKCGNKDKPNENKKQEEPKKPEDSKEENNLADEWGNQISPASFSRDLENEDFFNEVIKNVKDYKFLYEYNNKAIVAFKKDEAINWKVAKQRTLWKLNSERDKIYQLINAKEPLQKGKNKFSSILDLETKEESGNISIKVTFKTGIFNKDKLIISKETFELNIDTVYGEEGLKVEEAAKITTFSYPNISDVFVKDADIEKIVKNIPEGYELSYYKPAINVETNDITIIYKLKSKTTGVTNLRNKFYVIKGWKKTQEMINSEKEAIDKINSLLLNCKVLYLNEKAYQSVHKNHLLNINNSPNFVVNTINGADISEYQYELSDLKVESNKVTVKLTLKYAANIDIASSKEIVVSNEYSKGMNPHILTEEKQKEYLKQELEKAILYPYYSKDESYIKKEKNKYLTNKSYWIENKNYDLNYSFGSVKKDNNDFSIEVTASFNEWTESPKVSKTMTISFDKLGINILNDIRVKKGLQPLEDQFAPNATLEDEIEYEKIDLIDYKPTPSDEYGSNLIYKKFLDSIAKSKLKFISKKIEELIIKEGANFLKAQHINVDKETGKNKSEVFIFAYSKHMMDSQNVLIISDPIIENNKVKSIKLSLNSLANTIAKDYTSLVSKRVEIDNSGYSAQELRIEAFRNAYGKSIKVTKKINEPKTNDDFDIKIENEKLQAKILSFTKKTKGFSVKIEVIFNNEKYEYSVSVK</sequence>
<dbReference type="RefSeq" id="WP_140031389.1">
    <property type="nucleotide sequence ID" value="NZ_CP137845.1"/>
</dbReference>
<evidence type="ECO:0000256" key="2">
    <source>
        <dbReference type="SAM" id="SignalP"/>
    </source>
</evidence>
<keyword evidence="2" id="KW-0732">Signal</keyword>
<evidence type="ECO:0000313" key="4">
    <source>
        <dbReference type="Proteomes" id="UP001303601"/>
    </source>
</evidence>
<accession>A0ABZ0PB28</accession>
<dbReference type="GeneID" id="94493298"/>
<dbReference type="EMBL" id="CP137845">
    <property type="protein sequence ID" value="WPB54001.1"/>
    <property type="molecule type" value="Genomic_DNA"/>
</dbReference>
<feature type="signal peptide" evidence="2">
    <location>
        <begin position="1"/>
        <end position="18"/>
    </location>
</feature>
<evidence type="ECO:0000256" key="1">
    <source>
        <dbReference type="SAM" id="MobiDB-lite"/>
    </source>
</evidence>